<evidence type="ECO:0000313" key="2">
    <source>
        <dbReference type="EMBL" id="RBP42301.1"/>
    </source>
</evidence>
<evidence type="ECO:0008006" key="4">
    <source>
        <dbReference type="Google" id="ProtNLM"/>
    </source>
</evidence>
<sequence>MPLLLLTLALIALLALVALALPLSIISRYRAGTARRRARPWVALLNVISIGISTLLFLGTAVFSSLWVSGAFKYSAVGVVCGMVLGLVGLRLTRWEATSQALHFIPNRWLVLAITVGVFLRLSFGLWRVWKSWHASSGDHSWLAESGLAGSMATGAIVLGYYLTFWFGIWARARAVVGPSKQQG</sequence>
<keyword evidence="1" id="KW-1133">Transmembrane helix</keyword>
<dbReference type="AlphaFoldDB" id="A0A366HHV9"/>
<dbReference type="OrthoDB" id="6028287at2"/>
<dbReference type="Proteomes" id="UP000253426">
    <property type="component" value="Unassembled WGS sequence"/>
</dbReference>
<dbReference type="EMBL" id="QNRR01000006">
    <property type="protein sequence ID" value="RBP42301.1"/>
    <property type="molecule type" value="Genomic_DNA"/>
</dbReference>
<keyword evidence="1" id="KW-0472">Membrane</keyword>
<dbReference type="RefSeq" id="WP_113959448.1">
    <property type="nucleotide sequence ID" value="NZ_QNRR01000006.1"/>
</dbReference>
<name>A0A366HHV9_9BACT</name>
<evidence type="ECO:0000256" key="1">
    <source>
        <dbReference type="SAM" id="Phobius"/>
    </source>
</evidence>
<feature type="transmembrane region" description="Helical" evidence="1">
    <location>
        <begin position="74"/>
        <end position="93"/>
    </location>
</feature>
<feature type="transmembrane region" description="Helical" evidence="1">
    <location>
        <begin position="41"/>
        <end position="68"/>
    </location>
</feature>
<feature type="transmembrane region" description="Helical" evidence="1">
    <location>
        <begin position="6"/>
        <end position="29"/>
    </location>
</feature>
<organism evidence="2 3">
    <name type="scientific">Roseimicrobium gellanilyticum</name>
    <dbReference type="NCBI Taxonomy" id="748857"/>
    <lineage>
        <taxon>Bacteria</taxon>
        <taxon>Pseudomonadati</taxon>
        <taxon>Verrucomicrobiota</taxon>
        <taxon>Verrucomicrobiia</taxon>
        <taxon>Verrucomicrobiales</taxon>
        <taxon>Verrucomicrobiaceae</taxon>
        <taxon>Roseimicrobium</taxon>
    </lineage>
</organism>
<protein>
    <recommendedName>
        <fullName evidence="4">DUF1453 domain-containing protein</fullName>
    </recommendedName>
</protein>
<comment type="caution">
    <text evidence="2">The sequence shown here is derived from an EMBL/GenBank/DDBJ whole genome shotgun (WGS) entry which is preliminary data.</text>
</comment>
<reference evidence="2 3" key="1">
    <citation type="submission" date="2018-06" db="EMBL/GenBank/DDBJ databases">
        <title>Genomic Encyclopedia of Type Strains, Phase IV (KMG-IV): sequencing the most valuable type-strain genomes for metagenomic binning, comparative biology and taxonomic classification.</title>
        <authorList>
            <person name="Goeker M."/>
        </authorList>
    </citation>
    <scope>NUCLEOTIDE SEQUENCE [LARGE SCALE GENOMIC DNA]</scope>
    <source>
        <strain evidence="2 3">DSM 25532</strain>
    </source>
</reference>
<accession>A0A366HHV9</accession>
<feature type="transmembrane region" description="Helical" evidence="1">
    <location>
        <begin position="109"/>
        <end position="130"/>
    </location>
</feature>
<proteinExistence type="predicted"/>
<evidence type="ECO:0000313" key="3">
    <source>
        <dbReference type="Proteomes" id="UP000253426"/>
    </source>
</evidence>
<keyword evidence="1" id="KW-0812">Transmembrane</keyword>
<keyword evidence="3" id="KW-1185">Reference proteome</keyword>
<gene>
    <name evidence="2" type="ORF">DES53_1065</name>
</gene>
<feature type="transmembrane region" description="Helical" evidence="1">
    <location>
        <begin position="150"/>
        <end position="171"/>
    </location>
</feature>